<dbReference type="CDD" id="cd00408">
    <property type="entry name" value="DHDPS-like"/>
    <property type="match status" value="1"/>
</dbReference>
<dbReference type="PRINTS" id="PR00146">
    <property type="entry name" value="DHPICSNTHASE"/>
</dbReference>
<reference evidence="6 7" key="1">
    <citation type="journal article" date="2018" name="IMA Fungus">
        <title>IMA Genome-F 9: Draft genome sequence of Annulohypoxylon stygium, Aspergillus mulundensis, Berkeleyomyces basicola (syn. Thielaviopsis basicola), Ceratocystis smalleyi, two Cercospora beticola strains, Coleophoma cylindrospora, Fusarium fracticaudum, Phialophora cf. hyalina, and Morchella septimelata.</title>
        <authorList>
            <person name="Wingfield B.D."/>
            <person name="Bills G.F."/>
            <person name="Dong Y."/>
            <person name="Huang W."/>
            <person name="Nel W.J."/>
            <person name="Swalarsk-Parry B.S."/>
            <person name="Vaghefi N."/>
            <person name="Wilken P.M."/>
            <person name="An Z."/>
            <person name="de Beer Z.W."/>
            <person name="De Vos L."/>
            <person name="Chen L."/>
            <person name="Duong T.A."/>
            <person name="Gao Y."/>
            <person name="Hammerbacher A."/>
            <person name="Kikkert J.R."/>
            <person name="Li Y."/>
            <person name="Li H."/>
            <person name="Li K."/>
            <person name="Li Q."/>
            <person name="Liu X."/>
            <person name="Ma X."/>
            <person name="Naidoo K."/>
            <person name="Pethybridge S.J."/>
            <person name="Sun J."/>
            <person name="Steenkamp E.T."/>
            <person name="van der Nest M.A."/>
            <person name="van Wyk S."/>
            <person name="Wingfield M.J."/>
            <person name="Xiong C."/>
            <person name="Yue Q."/>
            <person name="Zhang X."/>
        </authorList>
    </citation>
    <scope>NUCLEOTIDE SEQUENCE [LARGE SCALE GENOMIC DNA]</scope>
    <source>
        <strain evidence="6 7">BP 5553</strain>
    </source>
</reference>
<organism evidence="6 7">
    <name type="scientific">Venustampulla echinocandica</name>
    <dbReference type="NCBI Taxonomy" id="2656787"/>
    <lineage>
        <taxon>Eukaryota</taxon>
        <taxon>Fungi</taxon>
        <taxon>Dikarya</taxon>
        <taxon>Ascomycota</taxon>
        <taxon>Pezizomycotina</taxon>
        <taxon>Leotiomycetes</taxon>
        <taxon>Helotiales</taxon>
        <taxon>Pleuroascaceae</taxon>
        <taxon>Venustampulla</taxon>
    </lineage>
</organism>
<accession>A0A370TXN9</accession>
<dbReference type="InterPro" id="IPR002220">
    <property type="entry name" value="DapA-like"/>
</dbReference>
<dbReference type="SMART" id="SM01130">
    <property type="entry name" value="DHDPS"/>
    <property type="match status" value="1"/>
</dbReference>
<dbReference type="InterPro" id="IPR020624">
    <property type="entry name" value="Schiff_base-form_aldolases_CS"/>
</dbReference>
<evidence type="ECO:0000256" key="1">
    <source>
        <dbReference type="ARBA" id="ARBA00023239"/>
    </source>
</evidence>
<dbReference type="InterPro" id="IPR013785">
    <property type="entry name" value="Aldolase_TIM"/>
</dbReference>
<evidence type="ECO:0000256" key="4">
    <source>
        <dbReference type="PIRSR" id="PIRSR001365-1"/>
    </source>
</evidence>
<evidence type="ECO:0000313" key="6">
    <source>
        <dbReference type="EMBL" id="RDL40295.1"/>
    </source>
</evidence>
<feature type="active site" description="Schiff-base intermediate with substrate" evidence="4">
    <location>
        <position position="182"/>
    </location>
</feature>
<dbReference type="EMBL" id="NPIC01000001">
    <property type="protein sequence ID" value="RDL40295.1"/>
    <property type="molecule type" value="Genomic_DNA"/>
</dbReference>
<dbReference type="GO" id="GO:0008840">
    <property type="term" value="F:4-hydroxy-tetrahydrodipicolinate synthase activity"/>
    <property type="evidence" value="ECO:0007669"/>
    <property type="project" value="TreeGrafter"/>
</dbReference>
<dbReference type="STRING" id="2656787.A0A370TXN9"/>
<dbReference type="PROSITE" id="PS00665">
    <property type="entry name" value="DHDPS_1"/>
    <property type="match status" value="1"/>
</dbReference>
<feature type="active site" description="Proton donor/acceptor" evidence="4">
    <location>
        <position position="153"/>
    </location>
</feature>
<name>A0A370TXN9_9HELO</name>
<evidence type="ECO:0000256" key="2">
    <source>
        <dbReference type="ARBA" id="ARBA00023270"/>
    </source>
</evidence>
<dbReference type="Gene3D" id="3.20.20.70">
    <property type="entry name" value="Aldolase class I"/>
    <property type="match status" value="1"/>
</dbReference>
<dbReference type="PANTHER" id="PTHR12128:SF68">
    <property type="entry name" value="DIHYDRODIPICOLINATE SYNTHETASE"/>
    <property type="match status" value="1"/>
</dbReference>
<dbReference type="Proteomes" id="UP000254866">
    <property type="component" value="Unassembled WGS sequence"/>
</dbReference>
<evidence type="ECO:0000313" key="7">
    <source>
        <dbReference type="Proteomes" id="UP000254866"/>
    </source>
</evidence>
<dbReference type="OrthoDB" id="191315at2759"/>
<keyword evidence="1 3" id="KW-0456">Lyase</keyword>
<evidence type="ECO:0000256" key="3">
    <source>
        <dbReference type="PIRNR" id="PIRNR001365"/>
    </source>
</evidence>
<sequence length="328" mass="35046">MVAKPPPAGVYVPVPTFFVSKKAANYNAVSAPVDPETQAAHSLHLARSGIQGLVVLGSTGEAVHLSNKERFEVLSGVKKALDGAGFKDYPIIAGTASQNIEEVVEQLKSAKDAGAQWGLCLVPGYFAGASTEEGIIQWFTAVADQSPIPVLIYHYPAVSNDVKVTPSTFATLSKHPNIVGCKLSHGDVSYHAQIGANPKIDHTKFHTFTGLGQQLLAIVTLGCAGTIDGTAGFFPKSVVRLYNLSLKNQPTDEEVKERRLLQYKVSSVEELVVKYGTVGIKEAISRVLGMGDVDGTRLPLRGGIPGGDREWENWKEAIGDLQAVEKSL</sequence>
<comment type="similarity">
    <text evidence="3">Belongs to the DapA family.</text>
</comment>
<protein>
    <recommendedName>
        <fullName evidence="8">Aldolase</fullName>
    </recommendedName>
</protein>
<evidence type="ECO:0000256" key="5">
    <source>
        <dbReference type="PIRSR" id="PIRSR001365-2"/>
    </source>
</evidence>
<dbReference type="GeneID" id="43593123"/>
<proteinExistence type="inferred from homology"/>
<feature type="binding site" evidence="5">
    <location>
        <position position="59"/>
    </location>
    <ligand>
        <name>pyruvate</name>
        <dbReference type="ChEBI" id="CHEBI:15361"/>
    </ligand>
</feature>
<dbReference type="AlphaFoldDB" id="A0A370TXN9"/>
<dbReference type="RefSeq" id="XP_031872951.1">
    <property type="nucleotide sequence ID" value="XM_032008897.1"/>
</dbReference>
<dbReference type="SUPFAM" id="SSF51569">
    <property type="entry name" value="Aldolase"/>
    <property type="match status" value="1"/>
</dbReference>
<feature type="binding site" evidence="5">
    <location>
        <position position="227"/>
    </location>
    <ligand>
        <name>pyruvate</name>
        <dbReference type="ChEBI" id="CHEBI:15361"/>
    </ligand>
</feature>
<keyword evidence="2" id="KW-0704">Schiff base</keyword>
<gene>
    <name evidence="6" type="ORF">BP5553_00274</name>
</gene>
<dbReference type="PIRSF" id="PIRSF001365">
    <property type="entry name" value="DHDPS"/>
    <property type="match status" value="1"/>
</dbReference>
<dbReference type="PANTHER" id="PTHR12128">
    <property type="entry name" value="DIHYDRODIPICOLINATE SYNTHASE"/>
    <property type="match status" value="1"/>
</dbReference>
<comment type="caution">
    <text evidence="6">The sequence shown here is derived from an EMBL/GenBank/DDBJ whole genome shotgun (WGS) entry which is preliminary data.</text>
</comment>
<evidence type="ECO:0008006" key="8">
    <source>
        <dbReference type="Google" id="ProtNLM"/>
    </source>
</evidence>
<keyword evidence="7" id="KW-1185">Reference proteome</keyword>
<dbReference type="Pfam" id="PF00701">
    <property type="entry name" value="DHDPS"/>
    <property type="match status" value="1"/>
</dbReference>